<sequence length="156" mass="17011">MTAVVEQLATLVAALRGTACEDWPDPNDAAGRAGHVMHTALTACGMWEKTLAAHRAAVLTAHAPFRMARPELAELAEYTAKVCAGTARRSPYRTDLKSQFDQAEEVLHRLEALPEGWRQEAVRLVLHDLTVAVGSVQITLNRLDARGIDTDVHAVH</sequence>
<dbReference type="RefSeq" id="WP_208882421.1">
    <property type="nucleotide sequence ID" value="NZ_CP031320.1"/>
</dbReference>
<accession>A0A345XW79</accession>
<proteinExistence type="predicted"/>
<reference evidence="1 2" key="1">
    <citation type="submission" date="2018-07" db="EMBL/GenBank/DDBJ databases">
        <title>Draft genome of the type strain Streptomyces armeniacus ATCC 15676.</title>
        <authorList>
            <person name="Labana P."/>
            <person name="Gosse J.T."/>
            <person name="Boddy C.N."/>
        </authorList>
    </citation>
    <scope>NUCLEOTIDE SEQUENCE [LARGE SCALE GENOMIC DNA]</scope>
    <source>
        <strain evidence="1 2">ATCC 15676</strain>
    </source>
</reference>
<gene>
    <name evidence="1" type="ORF">DVA86_28015</name>
</gene>
<dbReference type="Proteomes" id="UP000254425">
    <property type="component" value="Chromosome"/>
</dbReference>
<dbReference type="AlphaFoldDB" id="A0A345XW79"/>
<organism evidence="1 2">
    <name type="scientific">Streptomyces armeniacus</name>
    <dbReference type="NCBI Taxonomy" id="83291"/>
    <lineage>
        <taxon>Bacteria</taxon>
        <taxon>Bacillati</taxon>
        <taxon>Actinomycetota</taxon>
        <taxon>Actinomycetes</taxon>
        <taxon>Kitasatosporales</taxon>
        <taxon>Streptomycetaceae</taxon>
        <taxon>Streptomyces</taxon>
    </lineage>
</organism>
<protein>
    <submittedName>
        <fullName evidence="1">Uncharacterized protein</fullName>
    </submittedName>
</protein>
<evidence type="ECO:0000313" key="1">
    <source>
        <dbReference type="EMBL" id="AXK35895.1"/>
    </source>
</evidence>
<name>A0A345XW79_9ACTN</name>
<dbReference type="KEGG" id="sarm:DVA86_28015"/>
<evidence type="ECO:0000313" key="2">
    <source>
        <dbReference type="Proteomes" id="UP000254425"/>
    </source>
</evidence>
<keyword evidence="2" id="KW-1185">Reference proteome</keyword>
<dbReference type="EMBL" id="CP031320">
    <property type="protein sequence ID" value="AXK35895.1"/>
    <property type="molecule type" value="Genomic_DNA"/>
</dbReference>